<dbReference type="Gramene" id="PHT74104">
    <property type="protein sequence ID" value="PHT74104"/>
    <property type="gene ID" value="T459_21381"/>
</dbReference>
<reference evidence="1 2" key="1">
    <citation type="journal article" date="2014" name="Nat. Genet.">
        <title>Genome sequence of the hot pepper provides insights into the evolution of pungency in Capsicum species.</title>
        <authorList>
            <person name="Kim S."/>
            <person name="Park M."/>
            <person name="Yeom S.I."/>
            <person name="Kim Y.M."/>
            <person name="Lee J.M."/>
            <person name="Lee H.A."/>
            <person name="Seo E."/>
            <person name="Choi J."/>
            <person name="Cheong K."/>
            <person name="Kim K.T."/>
            <person name="Jung K."/>
            <person name="Lee G.W."/>
            <person name="Oh S.K."/>
            <person name="Bae C."/>
            <person name="Kim S.B."/>
            <person name="Lee H.Y."/>
            <person name="Kim S.Y."/>
            <person name="Kim M.S."/>
            <person name="Kang B.C."/>
            <person name="Jo Y.D."/>
            <person name="Yang H.B."/>
            <person name="Jeong H.J."/>
            <person name="Kang W.H."/>
            <person name="Kwon J.K."/>
            <person name="Shin C."/>
            <person name="Lim J.Y."/>
            <person name="Park J.H."/>
            <person name="Huh J.H."/>
            <person name="Kim J.S."/>
            <person name="Kim B.D."/>
            <person name="Cohen O."/>
            <person name="Paran I."/>
            <person name="Suh M.C."/>
            <person name="Lee S.B."/>
            <person name="Kim Y.K."/>
            <person name="Shin Y."/>
            <person name="Noh S.J."/>
            <person name="Park J."/>
            <person name="Seo Y.S."/>
            <person name="Kwon S.Y."/>
            <person name="Kim H.A."/>
            <person name="Park J.M."/>
            <person name="Kim H.J."/>
            <person name="Choi S.B."/>
            <person name="Bosland P.W."/>
            <person name="Reeves G."/>
            <person name="Jo S.H."/>
            <person name="Lee B.W."/>
            <person name="Cho H.T."/>
            <person name="Choi H.S."/>
            <person name="Lee M.S."/>
            <person name="Yu Y."/>
            <person name="Do Choi Y."/>
            <person name="Park B.S."/>
            <person name="van Deynze A."/>
            <person name="Ashrafi H."/>
            <person name="Hill T."/>
            <person name="Kim W.T."/>
            <person name="Pai H.S."/>
            <person name="Ahn H.K."/>
            <person name="Yeam I."/>
            <person name="Giovannoni J.J."/>
            <person name="Rose J.K."/>
            <person name="Sorensen I."/>
            <person name="Lee S.J."/>
            <person name="Kim R.W."/>
            <person name="Choi I.Y."/>
            <person name="Choi B.S."/>
            <person name="Lim J.S."/>
            <person name="Lee Y.H."/>
            <person name="Choi D."/>
        </authorList>
    </citation>
    <scope>NUCLEOTIDE SEQUENCE [LARGE SCALE GENOMIC DNA]</scope>
    <source>
        <strain evidence="2">cv. CM334</strain>
    </source>
</reference>
<evidence type="ECO:0000313" key="2">
    <source>
        <dbReference type="Proteomes" id="UP000222542"/>
    </source>
</evidence>
<dbReference type="EMBL" id="AYRZ02000008">
    <property type="protein sequence ID" value="PHT74104.1"/>
    <property type="molecule type" value="Genomic_DNA"/>
</dbReference>
<proteinExistence type="predicted"/>
<accession>A0A2G2YWJ6</accession>
<keyword evidence="2" id="KW-1185">Reference proteome</keyword>
<reference evidence="1 2" key="2">
    <citation type="journal article" date="2017" name="Genome Biol.">
        <title>New reference genome sequences of hot pepper reveal the massive evolution of plant disease-resistance genes by retroduplication.</title>
        <authorList>
            <person name="Kim S."/>
            <person name="Park J."/>
            <person name="Yeom S.I."/>
            <person name="Kim Y.M."/>
            <person name="Seo E."/>
            <person name="Kim K.T."/>
            <person name="Kim M.S."/>
            <person name="Lee J.M."/>
            <person name="Cheong K."/>
            <person name="Shin H.S."/>
            <person name="Kim S.B."/>
            <person name="Han K."/>
            <person name="Lee J."/>
            <person name="Park M."/>
            <person name="Lee H.A."/>
            <person name="Lee H.Y."/>
            <person name="Lee Y."/>
            <person name="Oh S."/>
            <person name="Lee J.H."/>
            <person name="Choi E."/>
            <person name="Choi E."/>
            <person name="Lee S.E."/>
            <person name="Jeon J."/>
            <person name="Kim H."/>
            <person name="Choi G."/>
            <person name="Song H."/>
            <person name="Lee J."/>
            <person name="Lee S.C."/>
            <person name="Kwon J.K."/>
            <person name="Lee H.Y."/>
            <person name="Koo N."/>
            <person name="Hong Y."/>
            <person name="Kim R.W."/>
            <person name="Kang W.H."/>
            <person name="Huh J.H."/>
            <person name="Kang B.C."/>
            <person name="Yang T.J."/>
            <person name="Lee Y.H."/>
            <person name="Bennetzen J.L."/>
            <person name="Choi D."/>
        </authorList>
    </citation>
    <scope>NUCLEOTIDE SEQUENCE [LARGE SCALE GENOMIC DNA]</scope>
    <source>
        <strain evidence="2">cv. CM334</strain>
    </source>
</reference>
<dbReference type="STRING" id="4072.A0A2G2YWJ6"/>
<sequence>MNGFAWDPITYEWDAEPEVWAQLIQDVVAEPSPDEQTEDDECDHSFILKDDIGYVCRICGVSKRNIEA</sequence>
<dbReference type="Proteomes" id="UP000222542">
    <property type="component" value="Unassembled WGS sequence"/>
</dbReference>
<comment type="caution">
    <text evidence="1">The sequence shown here is derived from an EMBL/GenBank/DDBJ whole genome shotgun (WGS) entry which is preliminary data.</text>
</comment>
<organism evidence="1 2">
    <name type="scientific">Capsicum annuum</name>
    <name type="common">Capsicum pepper</name>
    <dbReference type="NCBI Taxonomy" id="4072"/>
    <lineage>
        <taxon>Eukaryota</taxon>
        <taxon>Viridiplantae</taxon>
        <taxon>Streptophyta</taxon>
        <taxon>Embryophyta</taxon>
        <taxon>Tracheophyta</taxon>
        <taxon>Spermatophyta</taxon>
        <taxon>Magnoliopsida</taxon>
        <taxon>eudicotyledons</taxon>
        <taxon>Gunneridae</taxon>
        <taxon>Pentapetalae</taxon>
        <taxon>asterids</taxon>
        <taxon>lamiids</taxon>
        <taxon>Solanales</taxon>
        <taxon>Solanaceae</taxon>
        <taxon>Solanoideae</taxon>
        <taxon>Capsiceae</taxon>
        <taxon>Capsicum</taxon>
    </lineage>
</organism>
<name>A0A2G2YWJ6_CAPAN</name>
<gene>
    <name evidence="1" type="ORF">T459_21381</name>
</gene>
<evidence type="ECO:0000313" key="1">
    <source>
        <dbReference type="EMBL" id="PHT74104.1"/>
    </source>
</evidence>
<dbReference type="AlphaFoldDB" id="A0A2G2YWJ6"/>
<protein>
    <submittedName>
        <fullName evidence="1">Uncharacterized protein</fullName>
    </submittedName>
</protein>